<name>A0A250K389_9BACT</name>
<proteinExistence type="predicted"/>
<dbReference type="KEGG" id="mmas:MYMAC_006084"/>
<sequence length="129" mass="13222">MNTKLYVLGAVLGAAPGLLPVVTAPPVVATQESRQDSRGASRKGRGGPAKGASAPVPQAGVTPPPDAKDALEAQGGVPDEGRTRGGGPHEAPRHPCQAITIIQVPCDAAQEACEYTYWHCPEAVNPLRA</sequence>
<dbReference type="EMBL" id="CP022203">
    <property type="protein sequence ID" value="ATB50428.1"/>
    <property type="molecule type" value="Genomic_DNA"/>
</dbReference>
<dbReference type="RefSeq" id="WP_095960640.1">
    <property type="nucleotide sequence ID" value="NZ_CP022203.1"/>
</dbReference>
<evidence type="ECO:0000313" key="3">
    <source>
        <dbReference type="Proteomes" id="UP000217343"/>
    </source>
</evidence>
<gene>
    <name evidence="2" type="ORF">MYMAC_006084</name>
</gene>
<dbReference type="Proteomes" id="UP000217343">
    <property type="component" value="Chromosome"/>
</dbReference>
<protein>
    <submittedName>
        <fullName evidence="2">Uncharacterized protein</fullName>
    </submittedName>
</protein>
<organism evidence="2 3">
    <name type="scientific">Corallococcus macrosporus DSM 14697</name>
    <dbReference type="NCBI Taxonomy" id="1189310"/>
    <lineage>
        <taxon>Bacteria</taxon>
        <taxon>Pseudomonadati</taxon>
        <taxon>Myxococcota</taxon>
        <taxon>Myxococcia</taxon>
        <taxon>Myxococcales</taxon>
        <taxon>Cystobacterineae</taxon>
        <taxon>Myxococcaceae</taxon>
        <taxon>Corallococcus</taxon>
    </lineage>
</organism>
<feature type="region of interest" description="Disordered" evidence="1">
    <location>
        <begin position="21"/>
        <end position="94"/>
    </location>
</feature>
<dbReference type="OrthoDB" id="5524202at2"/>
<accession>A0A250K389</accession>
<reference evidence="2 3" key="1">
    <citation type="submission" date="2017-06" db="EMBL/GenBank/DDBJ databases">
        <title>Sequencing and comparative analysis of myxobacterial genomes.</title>
        <authorList>
            <person name="Rupp O."/>
            <person name="Goesmann A."/>
            <person name="Sogaard-Andersen L."/>
        </authorList>
    </citation>
    <scope>NUCLEOTIDE SEQUENCE [LARGE SCALE GENOMIC DNA]</scope>
    <source>
        <strain evidence="2 3">DSM 14697</strain>
    </source>
</reference>
<feature type="compositionally biased region" description="Low complexity" evidence="1">
    <location>
        <begin position="21"/>
        <end position="30"/>
    </location>
</feature>
<evidence type="ECO:0000256" key="1">
    <source>
        <dbReference type="SAM" id="MobiDB-lite"/>
    </source>
</evidence>
<keyword evidence="3" id="KW-1185">Reference proteome</keyword>
<dbReference type="AlphaFoldDB" id="A0A250K389"/>
<evidence type="ECO:0000313" key="2">
    <source>
        <dbReference type="EMBL" id="ATB50428.1"/>
    </source>
</evidence>